<evidence type="ECO:0000313" key="1">
    <source>
        <dbReference type="EMBL" id="CDW20379.1"/>
    </source>
</evidence>
<sequence length="64" mass="7037">ITEIDGITTDPCGFFGPIEKKLATSKILPIVTCVPISVSPALTDYKDLSTDQKYLYQIHHAISE</sequence>
<protein>
    <submittedName>
        <fullName evidence="1">Uncharacterized protein</fullName>
    </submittedName>
</protein>
<reference evidence="1" key="1">
    <citation type="submission" date="2014-05" db="EMBL/GenBank/DDBJ databases">
        <authorList>
            <person name="Chronopoulou M."/>
        </authorList>
    </citation>
    <scope>NUCLEOTIDE SEQUENCE</scope>
    <source>
        <tissue evidence="1">Whole organism</tissue>
    </source>
</reference>
<proteinExistence type="predicted"/>
<feature type="non-terminal residue" evidence="1">
    <location>
        <position position="64"/>
    </location>
</feature>
<dbReference type="AlphaFoldDB" id="A0A0K2T2U4"/>
<accession>A0A0K2T2U4</accession>
<dbReference type="EMBL" id="HACA01003018">
    <property type="protein sequence ID" value="CDW20379.1"/>
    <property type="molecule type" value="Transcribed_RNA"/>
</dbReference>
<organism evidence="1">
    <name type="scientific">Lepeophtheirus salmonis</name>
    <name type="common">Salmon louse</name>
    <name type="synonym">Caligus salmonis</name>
    <dbReference type="NCBI Taxonomy" id="72036"/>
    <lineage>
        <taxon>Eukaryota</taxon>
        <taxon>Metazoa</taxon>
        <taxon>Ecdysozoa</taxon>
        <taxon>Arthropoda</taxon>
        <taxon>Crustacea</taxon>
        <taxon>Multicrustacea</taxon>
        <taxon>Hexanauplia</taxon>
        <taxon>Copepoda</taxon>
        <taxon>Siphonostomatoida</taxon>
        <taxon>Caligidae</taxon>
        <taxon>Lepeophtheirus</taxon>
    </lineage>
</organism>
<name>A0A0K2T2U4_LEPSM</name>
<feature type="non-terminal residue" evidence="1">
    <location>
        <position position="1"/>
    </location>
</feature>